<keyword evidence="2" id="KW-1185">Reference proteome</keyword>
<name>A0ABM7PFU3_9BACT</name>
<evidence type="ECO:0000313" key="1">
    <source>
        <dbReference type="EMBL" id="BCS96190.1"/>
    </source>
</evidence>
<dbReference type="EMBL" id="AP024488">
    <property type="protein sequence ID" value="BCS96190.1"/>
    <property type="molecule type" value="Genomic_DNA"/>
</dbReference>
<organism evidence="1 2">
    <name type="scientific">Desulfoluna limicola</name>
    <dbReference type="NCBI Taxonomy" id="2810562"/>
    <lineage>
        <taxon>Bacteria</taxon>
        <taxon>Pseudomonadati</taxon>
        <taxon>Thermodesulfobacteriota</taxon>
        <taxon>Desulfobacteria</taxon>
        <taxon>Desulfobacterales</taxon>
        <taxon>Desulfolunaceae</taxon>
        <taxon>Desulfoluna</taxon>
    </lineage>
</organism>
<protein>
    <submittedName>
        <fullName evidence="1">Uncharacterized protein</fullName>
    </submittedName>
</protein>
<dbReference type="Proteomes" id="UP001320148">
    <property type="component" value="Chromosome"/>
</dbReference>
<reference evidence="1 2" key="1">
    <citation type="submission" date="2021-02" db="EMBL/GenBank/DDBJ databases">
        <title>Complete genome of Desulfoluna sp. strain ASN36.</title>
        <authorList>
            <person name="Takahashi A."/>
            <person name="Kojima H."/>
            <person name="Fukui M."/>
        </authorList>
    </citation>
    <scope>NUCLEOTIDE SEQUENCE [LARGE SCALE GENOMIC DNA]</scope>
    <source>
        <strain evidence="1 2">ASN36</strain>
    </source>
</reference>
<evidence type="ECO:0000313" key="2">
    <source>
        <dbReference type="Proteomes" id="UP001320148"/>
    </source>
</evidence>
<sequence>MASYRSSTSVICVTASRSELRAMILIPESGVVSGVSMLEEDKCPAPVASGARLASVRSV</sequence>
<accession>A0ABM7PFU3</accession>
<gene>
    <name evidence="1" type="ORF">DSLASN_18220</name>
</gene>
<proteinExistence type="predicted"/>